<dbReference type="InterPro" id="IPR011889">
    <property type="entry name" value="Liste_lipo_26"/>
</dbReference>
<accession>A0A9K3PK27</accession>
<dbReference type="EMBL" id="JAGRRH010000018">
    <property type="protein sequence ID" value="KAG7350185.1"/>
    <property type="molecule type" value="Genomic_DNA"/>
</dbReference>
<dbReference type="NCBIfam" id="TIGR02167">
    <property type="entry name" value="Liste_lipo_26"/>
    <property type="match status" value="1"/>
</dbReference>
<keyword evidence="3" id="KW-1185">Reference proteome</keyword>
<proteinExistence type="predicted"/>
<gene>
    <name evidence="2" type="ORF">IV203_009545</name>
</gene>
<dbReference type="CDD" id="cd09917">
    <property type="entry name" value="F-box_SF"/>
    <property type="match status" value="1"/>
</dbReference>
<sequence>MNQDTTDQTLLPDMFLRHDCMLHALSYLDVVTLLQKQVVSKHFKDLCTKTITPKCGKNGLPPPSNKPKQENPNFDQYIGSWDTSNVTNMDGMFAEVTSFNHDIGRWANVTDMGWMFYWAHEFNQDFGRWDVSNVEHMKAMFFGADSFNEDIRRWDVSNVI</sequence>
<dbReference type="AlphaFoldDB" id="A0A9K3PK27"/>
<feature type="region of interest" description="Disordered" evidence="1">
    <location>
        <begin position="54"/>
        <end position="73"/>
    </location>
</feature>
<dbReference type="Pfam" id="PF03382">
    <property type="entry name" value="DUF285"/>
    <property type="match status" value="1"/>
</dbReference>
<dbReference type="OrthoDB" id="10614870at2759"/>
<protein>
    <submittedName>
        <fullName evidence="2">Fibronectin domain containing protein</fullName>
    </submittedName>
</protein>
<comment type="caution">
    <text evidence="2">The sequence shown here is derived from an EMBL/GenBank/DDBJ whole genome shotgun (WGS) entry which is preliminary data.</text>
</comment>
<reference evidence="2" key="2">
    <citation type="submission" date="2021-04" db="EMBL/GenBank/DDBJ databases">
        <authorList>
            <person name="Podell S."/>
        </authorList>
    </citation>
    <scope>NUCLEOTIDE SEQUENCE</scope>
    <source>
        <strain evidence="2">Hildebrandi</strain>
    </source>
</reference>
<dbReference type="InterPro" id="IPR005046">
    <property type="entry name" value="DUF285"/>
</dbReference>
<reference evidence="2" key="1">
    <citation type="journal article" date="2021" name="Sci. Rep.">
        <title>Diploid genomic architecture of Nitzschia inconspicua, an elite biomass production diatom.</title>
        <authorList>
            <person name="Oliver A."/>
            <person name="Podell S."/>
            <person name="Pinowska A."/>
            <person name="Traller J.C."/>
            <person name="Smith S.R."/>
            <person name="McClure R."/>
            <person name="Beliaev A."/>
            <person name="Bohutskyi P."/>
            <person name="Hill E.A."/>
            <person name="Rabines A."/>
            <person name="Zheng H."/>
            <person name="Allen L.Z."/>
            <person name="Kuo A."/>
            <person name="Grigoriev I.V."/>
            <person name="Allen A.E."/>
            <person name="Hazlebeck D."/>
            <person name="Allen E.E."/>
        </authorList>
    </citation>
    <scope>NUCLEOTIDE SEQUENCE</scope>
    <source>
        <strain evidence="2">Hildebrandi</strain>
    </source>
</reference>
<evidence type="ECO:0000313" key="3">
    <source>
        <dbReference type="Proteomes" id="UP000693970"/>
    </source>
</evidence>
<dbReference type="Proteomes" id="UP000693970">
    <property type="component" value="Unassembled WGS sequence"/>
</dbReference>
<evidence type="ECO:0000256" key="1">
    <source>
        <dbReference type="SAM" id="MobiDB-lite"/>
    </source>
</evidence>
<name>A0A9K3PK27_9STRA</name>
<organism evidence="2 3">
    <name type="scientific">Nitzschia inconspicua</name>
    <dbReference type="NCBI Taxonomy" id="303405"/>
    <lineage>
        <taxon>Eukaryota</taxon>
        <taxon>Sar</taxon>
        <taxon>Stramenopiles</taxon>
        <taxon>Ochrophyta</taxon>
        <taxon>Bacillariophyta</taxon>
        <taxon>Bacillariophyceae</taxon>
        <taxon>Bacillariophycidae</taxon>
        <taxon>Bacillariales</taxon>
        <taxon>Bacillariaceae</taxon>
        <taxon>Nitzschia</taxon>
    </lineage>
</organism>
<evidence type="ECO:0000313" key="2">
    <source>
        <dbReference type="EMBL" id="KAG7350185.1"/>
    </source>
</evidence>